<dbReference type="SUPFAM" id="SSF47413">
    <property type="entry name" value="lambda repressor-like DNA-binding domains"/>
    <property type="match status" value="1"/>
</dbReference>
<dbReference type="RefSeq" id="WP_345224523.1">
    <property type="nucleotide sequence ID" value="NZ_BAABHA010000007.1"/>
</dbReference>
<reference evidence="2" key="1">
    <citation type="journal article" date="2019" name="Int. J. Syst. Evol. Microbiol.">
        <title>The Global Catalogue of Microorganisms (GCM) 10K type strain sequencing project: providing services to taxonomists for standard genome sequencing and annotation.</title>
        <authorList>
            <consortium name="The Broad Institute Genomics Platform"/>
            <consortium name="The Broad Institute Genome Sequencing Center for Infectious Disease"/>
            <person name="Wu L."/>
            <person name="Ma J."/>
        </authorList>
    </citation>
    <scope>NUCLEOTIDE SEQUENCE [LARGE SCALE GENOMIC DNA]</scope>
    <source>
        <strain evidence="2">JCM 17924</strain>
    </source>
</reference>
<dbReference type="EMBL" id="BAABHA010000007">
    <property type="protein sequence ID" value="GAA4383228.1"/>
    <property type="molecule type" value="Genomic_DNA"/>
</dbReference>
<dbReference type="Proteomes" id="UP001500454">
    <property type="component" value="Unassembled WGS sequence"/>
</dbReference>
<sequence>MPTPAAPPLSPNLLRRLRAWFGLSLTELGACLGLSKAMTLQVEQGLRGLPLHAELPRLALDLAQQATPAAPAPEPPDAAALRRHQRACELRADALAHRLAALPERATWARRRLAALPTIAATLAAAGAPPAPWPEPFAAGARAELTRSGSTAQALLQARLAGLRAEAAEVARLLPAADA</sequence>
<gene>
    <name evidence="1" type="ORF">GCM10023186_24190</name>
</gene>
<protein>
    <recommendedName>
        <fullName evidence="3">XRE family transcriptional regulator</fullName>
    </recommendedName>
</protein>
<evidence type="ECO:0000313" key="2">
    <source>
        <dbReference type="Proteomes" id="UP001500454"/>
    </source>
</evidence>
<keyword evidence="2" id="KW-1185">Reference proteome</keyword>
<accession>A0ABP8J241</accession>
<evidence type="ECO:0000313" key="1">
    <source>
        <dbReference type="EMBL" id="GAA4383228.1"/>
    </source>
</evidence>
<evidence type="ECO:0008006" key="3">
    <source>
        <dbReference type="Google" id="ProtNLM"/>
    </source>
</evidence>
<dbReference type="InterPro" id="IPR010982">
    <property type="entry name" value="Lambda_DNA-bd_dom_sf"/>
</dbReference>
<proteinExistence type="predicted"/>
<comment type="caution">
    <text evidence="1">The sequence shown here is derived from an EMBL/GenBank/DDBJ whole genome shotgun (WGS) entry which is preliminary data.</text>
</comment>
<organism evidence="1 2">
    <name type="scientific">Hymenobacter koreensis</name>
    <dbReference type="NCBI Taxonomy" id="1084523"/>
    <lineage>
        <taxon>Bacteria</taxon>
        <taxon>Pseudomonadati</taxon>
        <taxon>Bacteroidota</taxon>
        <taxon>Cytophagia</taxon>
        <taxon>Cytophagales</taxon>
        <taxon>Hymenobacteraceae</taxon>
        <taxon>Hymenobacter</taxon>
    </lineage>
</organism>
<name>A0ABP8J241_9BACT</name>